<evidence type="ECO:0000259" key="1">
    <source>
        <dbReference type="SMART" id="SM00829"/>
    </source>
</evidence>
<reference evidence="2" key="1">
    <citation type="journal article" date="2020" name="Cell">
        <title>Large-Scale Comparative Analyses of Tick Genomes Elucidate Their Genetic Diversity and Vector Capacities.</title>
        <authorList>
            <consortium name="Tick Genome and Microbiome Consortium (TIGMIC)"/>
            <person name="Jia N."/>
            <person name="Wang J."/>
            <person name="Shi W."/>
            <person name="Du L."/>
            <person name="Sun Y."/>
            <person name="Zhan W."/>
            <person name="Jiang J.F."/>
            <person name="Wang Q."/>
            <person name="Zhang B."/>
            <person name="Ji P."/>
            <person name="Bell-Sakyi L."/>
            <person name="Cui X.M."/>
            <person name="Yuan T.T."/>
            <person name="Jiang B.G."/>
            <person name="Yang W.F."/>
            <person name="Lam T.T."/>
            <person name="Chang Q.C."/>
            <person name="Ding S.J."/>
            <person name="Wang X.J."/>
            <person name="Zhu J.G."/>
            <person name="Ruan X.D."/>
            <person name="Zhao L."/>
            <person name="Wei J.T."/>
            <person name="Ye R.Z."/>
            <person name="Que T.C."/>
            <person name="Du C.H."/>
            <person name="Zhou Y.H."/>
            <person name="Cheng J.X."/>
            <person name="Dai P.F."/>
            <person name="Guo W.B."/>
            <person name="Han X.H."/>
            <person name="Huang E.J."/>
            <person name="Li L.F."/>
            <person name="Wei W."/>
            <person name="Gao Y.C."/>
            <person name="Liu J.Z."/>
            <person name="Shao H.Z."/>
            <person name="Wang X."/>
            <person name="Wang C.C."/>
            <person name="Yang T.C."/>
            <person name="Huo Q.B."/>
            <person name="Li W."/>
            <person name="Chen H.Y."/>
            <person name="Chen S.E."/>
            <person name="Zhou L.G."/>
            <person name="Ni X.B."/>
            <person name="Tian J.H."/>
            <person name="Sheng Y."/>
            <person name="Liu T."/>
            <person name="Pan Y.S."/>
            <person name="Xia L.Y."/>
            <person name="Li J."/>
            <person name="Zhao F."/>
            <person name="Cao W.C."/>
        </authorList>
    </citation>
    <scope>NUCLEOTIDE SEQUENCE</scope>
    <source>
        <strain evidence="2">Rmic-2018</strain>
    </source>
</reference>
<organism evidence="2 3">
    <name type="scientific">Rhipicephalus microplus</name>
    <name type="common">Cattle tick</name>
    <name type="synonym">Boophilus microplus</name>
    <dbReference type="NCBI Taxonomy" id="6941"/>
    <lineage>
        <taxon>Eukaryota</taxon>
        <taxon>Metazoa</taxon>
        <taxon>Ecdysozoa</taxon>
        <taxon>Arthropoda</taxon>
        <taxon>Chelicerata</taxon>
        <taxon>Arachnida</taxon>
        <taxon>Acari</taxon>
        <taxon>Parasitiformes</taxon>
        <taxon>Ixodida</taxon>
        <taxon>Ixodoidea</taxon>
        <taxon>Ixodidae</taxon>
        <taxon>Rhipicephalinae</taxon>
        <taxon>Rhipicephalus</taxon>
        <taxon>Boophilus</taxon>
    </lineage>
</organism>
<accession>A0A9J6CXF3</accession>
<dbReference type="VEuPathDB" id="VectorBase:LOC119179026"/>
<protein>
    <recommendedName>
        <fullName evidence="1">Enoyl reductase (ER) domain-containing protein</fullName>
    </recommendedName>
</protein>
<reference evidence="2" key="2">
    <citation type="submission" date="2021-09" db="EMBL/GenBank/DDBJ databases">
        <authorList>
            <person name="Jia N."/>
            <person name="Wang J."/>
            <person name="Shi W."/>
            <person name="Du L."/>
            <person name="Sun Y."/>
            <person name="Zhan W."/>
            <person name="Jiang J."/>
            <person name="Wang Q."/>
            <person name="Zhang B."/>
            <person name="Ji P."/>
            <person name="Sakyi L.B."/>
            <person name="Cui X."/>
            <person name="Yuan T."/>
            <person name="Jiang B."/>
            <person name="Yang W."/>
            <person name="Lam T.T.-Y."/>
            <person name="Chang Q."/>
            <person name="Ding S."/>
            <person name="Wang X."/>
            <person name="Zhu J."/>
            <person name="Ruan X."/>
            <person name="Zhao L."/>
            <person name="Wei J."/>
            <person name="Que T."/>
            <person name="Du C."/>
            <person name="Cheng J."/>
            <person name="Dai P."/>
            <person name="Han X."/>
            <person name="Huang E."/>
            <person name="Gao Y."/>
            <person name="Liu J."/>
            <person name="Shao H."/>
            <person name="Ye R."/>
            <person name="Li L."/>
            <person name="Wei W."/>
            <person name="Wang X."/>
            <person name="Wang C."/>
            <person name="Huo Q."/>
            <person name="Li W."/>
            <person name="Guo W."/>
            <person name="Chen H."/>
            <person name="Chen S."/>
            <person name="Zhou L."/>
            <person name="Zhou L."/>
            <person name="Ni X."/>
            <person name="Tian J."/>
            <person name="Zhou Y."/>
            <person name="Sheng Y."/>
            <person name="Liu T."/>
            <person name="Pan Y."/>
            <person name="Xia L."/>
            <person name="Li J."/>
            <person name="Zhao F."/>
            <person name="Cao W."/>
        </authorList>
    </citation>
    <scope>NUCLEOTIDE SEQUENCE</scope>
    <source>
        <strain evidence="2">Rmic-2018</strain>
        <tissue evidence="2">Larvae</tissue>
    </source>
</reference>
<evidence type="ECO:0000313" key="3">
    <source>
        <dbReference type="Proteomes" id="UP000821866"/>
    </source>
</evidence>
<dbReference type="Gene3D" id="3.40.50.720">
    <property type="entry name" value="NAD(P)-binding Rossmann-like Domain"/>
    <property type="match status" value="1"/>
</dbReference>
<proteinExistence type="predicted"/>
<dbReference type="InterPro" id="IPR020843">
    <property type="entry name" value="ER"/>
</dbReference>
<dbReference type="InterPro" id="IPR049391">
    <property type="entry name" value="FAS_pseudo-KR"/>
</dbReference>
<dbReference type="EMBL" id="JABSTU010005106">
    <property type="protein sequence ID" value="KAH7950564.1"/>
    <property type="molecule type" value="Genomic_DNA"/>
</dbReference>
<dbReference type="Pfam" id="PF21149">
    <property type="entry name" value="FAS_pseudo-KR"/>
    <property type="match status" value="1"/>
</dbReference>
<feature type="domain" description="Enoyl reductase (ER)" evidence="1">
    <location>
        <begin position="359"/>
        <end position="551"/>
    </location>
</feature>
<dbReference type="SUPFAM" id="SSF50129">
    <property type="entry name" value="GroES-like"/>
    <property type="match status" value="1"/>
</dbReference>
<keyword evidence="3" id="KW-1185">Reference proteome</keyword>
<dbReference type="Gene3D" id="3.90.180.10">
    <property type="entry name" value="Medium-chain alcohol dehydrogenases, catalytic domain"/>
    <property type="match status" value="2"/>
</dbReference>
<comment type="caution">
    <text evidence="2">The sequence shown here is derived from an EMBL/GenBank/DDBJ whole genome shotgun (WGS) entry which is preliminary data.</text>
</comment>
<dbReference type="InterPro" id="IPR011032">
    <property type="entry name" value="GroES-like_sf"/>
</dbReference>
<evidence type="ECO:0000313" key="2">
    <source>
        <dbReference type="EMBL" id="KAH7950564.1"/>
    </source>
</evidence>
<gene>
    <name evidence="2" type="ORF">HPB51_028401</name>
</gene>
<dbReference type="SMART" id="SM00829">
    <property type="entry name" value="PKS_ER"/>
    <property type="match status" value="1"/>
</dbReference>
<dbReference type="AlphaFoldDB" id="A0A9J6CXF3"/>
<dbReference type="Proteomes" id="UP000821866">
    <property type="component" value="Unassembled WGS sequence"/>
</dbReference>
<name>A0A9J6CXF3_RHIMP</name>
<dbReference type="Gene3D" id="3.40.50.150">
    <property type="entry name" value="Vaccinia Virus protein VP39"/>
    <property type="match status" value="1"/>
</dbReference>
<sequence length="554" mass="61361">MDDEIARRRRQDLLQEYAGVCNCISRRLQKFSVEETSHFEATLNSSVEVTEELLTHYVENTEPNQSLLQFLIAMQKESFDPATLASTLQSALLSRANFLEEDILSTALLEEDPLPDVIDVVVENTRSVKLSVLEIAKDKSVAAMGPRVSALLSMYNVRFNTDLASQQVPENKPVVSGRCSSATGKKQLGADLVVAFCSMLNSSGGLNDLVGAMASRCKEHGFVLLSHRTTLTTAEVLLCQMSGVRFRIYTDEAMTAAFCGRGFRWVALKLNSLSTLLLFGKVTIAVDVTKQAVISVRNGKFDWVESLKQKAAEHDMKPTGDNIWLLAEDAGTSGILGLTNCRRKENIGGRIRCVFISVGFFVSFTLMLFQNIRQGDDVTGDTFFGMEYSGRDRNGRRVMGGVKFQSIASFIVVDPDMMWEIPAAWTMEEAAAVPVAYSSTVYYALNSLKTRENFSGSGFQRCETDTFQIPETCRSNNTLRVKLKAGDVSFHGVMLDSLLNHDPSSVALKHHLRSLIPEGIDKGVVKTLMPYTFTREEAEKAFRFAAAVNTLEKF</sequence>
<dbReference type="GO" id="GO:0016491">
    <property type="term" value="F:oxidoreductase activity"/>
    <property type="evidence" value="ECO:0007669"/>
    <property type="project" value="InterPro"/>
</dbReference>
<dbReference type="InterPro" id="IPR029063">
    <property type="entry name" value="SAM-dependent_MTases_sf"/>
</dbReference>